<evidence type="ECO:0000313" key="3">
    <source>
        <dbReference type="Proteomes" id="UP000468735"/>
    </source>
</evidence>
<keyword evidence="3" id="KW-1185">Reference proteome</keyword>
<evidence type="ECO:0000313" key="2">
    <source>
        <dbReference type="EMBL" id="KAB2346129.1"/>
    </source>
</evidence>
<reference evidence="2 3" key="1">
    <citation type="submission" date="2019-09" db="EMBL/GenBank/DDBJ databases">
        <title>Actinomadura physcomitrii sp. nov., a novel actinomycete isolated from moss [Physcomitrium sphaericum (Ludw) Fuernr].</title>
        <authorList>
            <person name="Zhuang X."/>
            <person name="Liu C."/>
        </authorList>
    </citation>
    <scope>NUCLEOTIDE SEQUENCE [LARGE SCALE GENOMIC DNA]</scope>
    <source>
        <strain evidence="2 3">HMC1</strain>
    </source>
</reference>
<dbReference type="AlphaFoldDB" id="A0A6H9YWM6"/>
<dbReference type="EMBL" id="WBMT01000012">
    <property type="protein sequence ID" value="KAB2346129.1"/>
    <property type="molecule type" value="Genomic_DNA"/>
</dbReference>
<gene>
    <name evidence="2" type="ORF">F8566_25895</name>
</gene>
<dbReference type="SUPFAM" id="SSF55729">
    <property type="entry name" value="Acyl-CoA N-acyltransferases (Nat)"/>
    <property type="match status" value="1"/>
</dbReference>
<dbReference type="InterPro" id="IPR000182">
    <property type="entry name" value="GNAT_dom"/>
</dbReference>
<organism evidence="2 3">
    <name type="scientific">Actinomadura rudentiformis</name>
    <dbReference type="NCBI Taxonomy" id="359158"/>
    <lineage>
        <taxon>Bacteria</taxon>
        <taxon>Bacillati</taxon>
        <taxon>Actinomycetota</taxon>
        <taxon>Actinomycetes</taxon>
        <taxon>Streptosporangiales</taxon>
        <taxon>Thermomonosporaceae</taxon>
        <taxon>Actinomadura</taxon>
    </lineage>
</organism>
<accession>A0A6H9YWM6</accession>
<dbReference type="Proteomes" id="UP000468735">
    <property type="component" value="Unassembled WGS sequence"/>
</dbReference>
<evidence type="ECO:0000259" key="1">
    <source>
        <dbReference type="PROSITE" id="PS51186"/>
    </source>
</evidence>
<feature type="domain" description="N-acetyltransferase" evidence="1">
    <location>
        <begin position="142"/>
        <end position="292"/>
    </location>
</feature>
<dbReference type="CDD" id="cd04301">
    <property type="entry name" value="NAT_SF"/>
    <property type="match status" value="1"/>
</dbReference>
<keyword evidence="2" id="KW-0808">Transferase</keyword>
<dbReference type="InterPro" id="IPR016181">
    <property type="entry name" value="Acyl_CoA_acyltransferase"/>
</dbReference>
<dbReference type="PROSITE" id="PS51186">
    <property type="entry name" value="GNAT"/>
    <property type="match status" value="1"/>
</dbReference>
<sequence length="292" mass="32686">MDPGGERLMLRDMQELTRRLWPSRWHIGDMAWMWFQHTGRESERRTALWERGGQTVAWAWANLPNGTLDLQLDPAHPELADEILAWFAETGGQSVTVLEDETAMIEALRRHGYREWTEGPFFIHLSRSLADPLPEPAVPGGYTLRPVRSEDDAEARAAVHRAAFTLPGGPPSRVTTESYRAIMRAWPYRSELDWFVTAPDGTPAASCLVWLDERNKIAILEPVGTDPGHRRLGLASAAILGALRTARDLGAENARVCARGDDAYPSARATYMSVGFRPYARNRTFVLPEATP</sequence>
<dbReference type="Pfam" id="PF00583">
    <property type="entry name" value="Acetyltransf_1"/>
    <property type="match status" value="1"/>
</dbReference>
<dbReference type="Gene3D" id="3.40.630.30">
    <property type="match status" value="1"/>
</dbReference>
<name>A0A6H9YWM6_9ACTN</name>
<dbReference type="GO" id="GO:0016747">
    <property type="term" value="F:acyltransferase activity, transferring groups other than amino-acyl groups"/>
    <property type="evidence" value="ECO:0007669"/>
    <property type="project" value="InterPro"/>
</dbReference>
<protein>
    <submittedName>
        <fullName evidence="2">GNAT family N-acetyltransferase</fullName>
    </submittedName>
</protein>
<comment type="caution">
    <text evidence="2">The sequence shown here is derived from an EMBL/GenBank/DDBJ whole genome shotgun (WGS) entry which is preliminary data.</text>
</comment>
<proteinExistence type="predicted"/>